<name>A0ABV6MPV1_9PSEU</name>
<dbReference type="PANTHER" id="PTHR11561:SF0">
    <property type="entry name" value="PHOSPHOENOLPYRUVATE CARBOXYKINASE [GTP]-RELATED"/>
    <property type="match status" value="1"/>
</dbReference>
<feature type="domain" description="Phosphoenolpyruvate carboxykinase C-terminal P-loop" evidence="11">
    <location>
        <begin position="247"/>
        <end position="315"/>
    </location>
</feature>
<evidence type="ECO:0000256" key="1">
    <source>
        <dbReference type="ARBA" id="ARBA00001936"/>
    </source>
</evidence>
<evidence type="ECO:0000256" key="7">
    <source>
        <dbReference type="ARBA" id="ARBA00023134"/>
    </source>
</evidence>
<comment type="catalytic activity">
    <reaction evidence="10">
        <text>oxaloacetate + GTP = phosphoenolpyruvate + GDP + CO2</text>
        <dbReference type="Rhea" id="RHEA:10388"/>
        <dbReference type="ChEBI" id="CHEBI:16452"/>
        <dbReference type="ChEBI" id="CHEBI:16526"/>
        <dbReference type="ChEBI" id="CHEBI:37565"/>
        <dbReference type="ChEBI" id="CHEBI:58189"/>
        <dbReference type="ChEBI" id="CHEBI:58702"/>
        <dbReference type="EC" id="4.1.1.32"/>
    </reaction>
</comment>
<sequence>MMTTTVPGLDRAPTTHRRLLAWVREMAELTTPDQVVWCDGSDRERDRLTTQLVHAGTLVPSPDEPDSLRVAADPADTARIGDHTYVCSRDPADAGPAGKWMDPVDMKIILTEQFRGAMRGRTMYVVPFRTGPLGEDAELGVQITDSVHTVVSMRALARTGTAALAGFVDYDGAERDFLPYLHSVGAPLAPGQADVPWPCDHTKYLSYFPEERMVWSYGSGHDGAPSLGRQRSALRIASALAREDGRLAEHMLILKLTGVEGTTHFIAAAFPPGCGRTTLATAEPTSPGWQIEALSHDVARLRFGDDGRLYAVDPVAATGGAPWGVPISAILFGGRRGDTVPLITEARNWQHGVFLGATLSTDEAGVVRRNPMAMLPLLGYHLGDYLRHWLDMGTRSDALPAVFLVNWFRRGADGRLLWPGFGENLRVLRWVVERVEGTASGLVTPIGYVPTTAALDLSDVDAPIEDVRAAIAVDDAQWRAELPLIRDWFDTIGDRLPSELRDELHALTRRLAATP</sequence>
<dbReference type="InterPro" id="IPR008210">
    <property type="entry name" value="PEP_carboxykinase_N"/>
</dbReference>
<dbReference type="RefSeq" id="WP_379793938.1">
    <property type="nucleotide sequence ID" value="NZ_CP097263.1"/>
</dbReference>
<dbReference type="Proteomes" id="UP001589810">
    <property type="component" value="Unassembled WGS sequence"/>
</dbReference>
<evidence type="ECO:0000256" key="3">
    <source>
        <dbReference type="ARBA" id="ARBA00022432"/>
    </source>
</evidence>
<keyword evidence="4" id="KW-0479">Metal-binding</keyword>
<dbReference type="Gene3D" id="3.90.228.20">
    <property type="match status" value="1"/>
</dbReference>
<comment type="subcellular location">
    <subcellularLocation>
        <location evidence="10">Cytoplasm</location>
    </subcellularLocation>
</comment>
<keyword evidence="10" id="KW-0963">Cytoplasm</keyword>
<organism evidence="13 14">
    <name type="scientific">Kutzneria chonburiensis</name>
    <dbReference type="NCBI Taxonomy" id="1483604"/>
    <lineage>
        <taxon>Bacteria</taxon>
        <taxon>Bacillati</taxon>
        <taxon>Actinomycetota</taxon>
        <taxon>Actinomycetes</taxon>
        <taxon>Pseudonocardiales</taxon>
        <taxon>Pseudonocardiaceae</taxon>
        <taxon>Kutzneria</taxon>
    </lineage>
</organism>
<dbReference type="Gene3D" id="3.40.449.10">
    <property type="entry name" value="Phosphoenolpyruvate Carboxykinase, domain 1"/>
    <property type="match status" value="1"/>
</dbReference>
<keyword evidence="7 10" id="KW-0342">GTP-binding</keyword>
<evidence type="ECO:0000313" key="14">
    <source>
        <dbReference type="Proteomes" id="UP001589810"/>
    </source>
</evidence>
<accession>A0ABV6MPV1</accession>
<dbReference type="HAMAP" id="MF_00452">
    <property type="entry name" value="PEPCK_GTP"/>
    <property type="match status" value="1"/>
</dbReference>
<evidence type="ECO:0000256" key="6">
    <source>
        <dbReference type="ARBA" id="ARBA00022793"/>
    </source>
</evidence>
<comment type="similarity">
    <text evidence="2 10">Belongs to the phosphoenolpyruvate carboxykinase [GTP] family.</text>
</comment>
<keyword evidence="5 10" id="KW-0547">Nucleotide-binding</keyword>
<dbReference type="SUPFAM" id="SSF68923">
    <property type="entry name" value="PEP carboxykinase N-terminal domain"/>
    <property type="match status" value="1"/>
</dbReference>
<evidence type="ECO:0000256" key="8">
    <source>
        <dbReference type="ARBA" id="ARBA00023211"/>
    </source>
</evidence>
<evidence type="ECO:0000256" key="2">
    <source>
        <dbReference type="ARBA" id="ARBA00005796"/>
    </source>
</evidence>
<evidence type="ECO:0000313" key="13">
    <source>
        <dbReference type="EMBL" id="MFC0541871.1"/>
    </source>
</evidence>
<evidence type="ECO:0000259" key="11">
    <source>
        <dbReference type="Pfam" id="PF00821"/>
    </source>
</evidence>
<keyword evidence="6 10" id="KW-0210">Decarboxylase</keyword>
<keyword evidence="14" id="KW-1185">Reference proteome</keyword>
<comment type="caution">
    <text evidence="10">Lacks conserved residue(s) required for the propagation of feature annotation.</text>
</comment>
<comment type="function">
    <text evidence="10">Catalyzes the conversion of oxaloacetate (OAA) to phosphoenolpyruvate (PEP), the rate-limiting step in the metabolic pathway that produces glucose from lactate and other precursors derived from the citric acid cycle.</text>
</comment>
<gene>
    <name evidence="10" type="primary">pckG</name>
    <name evidence="13" type="ORF">ACFFH7_10290</name>
</gene>
<evidence type="ECO:0000256" key="5">
    <source>
        <dbReference type="ARBA" id="ARBA00022741"/>
    </source>
</evidence>
<feature type="domain" description="Phosphoenolpyruvate carboxykinase C-terminal P-loop" evidence="11">
    <location>
        <begin position="321"/>
        <end position="510"/>
    </location>
</feature>
<evidence type="ECO:0000256" key="9">
    <source>
        <dbReference type="ARBA" id="ARBA00023239"/>
    </source>
</evidence>
<dbReference type="InterPro" id="IPR035078">
    <property type="entry name" value="PEP_carboxykinase_GTP_N"/>
</dbReference>
<proteinExistence type="inferred from homology"/>
<keyword evidence="8" id="KW-0464">Manganese</keyword>
<feature type="binding site" evidence="10">
    <location>
        <position position="79"/>
    </location>
    <ligand>
        <name>substrate</name>
    </ligand>
</feature>
<feature type="binding site" evidence="10">
    <location>
        <position position="335"/>
    </location>
    <ligand>
        <name>GTP</name>
        <dbReference type="ChEBI" id="CHEBI:37565"/>
    </ligand>
</feature>
<comment type="pathway">
    <text evidence="10">Carbohydrate biosynthesis; gluconeogenesis.</text>
</comment>
<reference evidence="13 14" key="1">
    <citation type="submission" date="2024-09" db="EMBL/GenBank/DDBJ databases">
        <authorList>
            <person name="Sun Q."/>
            <person name="Mori K."/>
        </authorList>
    </citation>
    <scope>NUCLEOTIDE SEQUENCE [LARGE SCALE GENOMIC DNA]</scope>
    <source>
        <strain evidence="13 14">TBRC 1432</strain>
    </source>
</reference>
<dbReference type="EC" id="4.1.1.32" evidence="10"/>
<feature type="active site" evidence="10">
    <location>
        <position position="274"/>
    </location>
</feature>
<dbReference type="PANTHER" id="PTHR11561">
    <property type="entry name" value="PHOSPHOENOLPYRUVATE CARBOXYKINASE"/>
    <property type="match status" value="1"/>
</dbReference>
<dbReference type="Pfam" id="PF17297">
    <property type="entry name" value="PEPCK_N"/>
    <property type="match status" value="1"/>
</dbReference>
<comment type="cofactor">
    <cofactor evidence="1">
        <name>Mn(2+)</name>
        <dbReference type="ChEBI" id="CHEBI:29035"/>
    </cofactor>
</comment>
<feature type="binding site" evidence="10">
    <location>
        <begin position="421"/>
        <end position="424"/>
    </location>
    <ligand>
        <name>GTP</name>
        <dbReference type="ChEBI" id="CHEBI:37565"/>
    </ligand>
</feature>
<dbReference type="InterPro" id="IPR013035">
    <property type="entry name" value="PEP_carboxykinase_C"/>
</dbReference>
<dbReference type="Pfam" id="PF00821">
    <property type="entry name" value="PEPCK_GTP"/>
    <property type="match status" value="2"/>
</dbReference>
<dbReference type="InterPro" id="IPR035077">
    <property type="entry name" value="PEP_carboxykinase_GTP_C"/>
</dbReference>
<dbReference type="GO" id="GO:0004613">
    <property type="term" value="F:phosphoenolpyruvate carboxykinase (GTP) activity"/>
    <property type="evidence" value="ECO:0007669"/>
    <property type="project" value="UniProtKB-EC"/>
</dbReference>
<keyword evidence="3 10" id="KW-0312">Gluconeogenesis</keyword>
<dbReference type="SUPFAM" id="SSF53795">
    <property type="entry name" value="PEP carboxykinase-like"/>
    <property type="match status" value="1"/>
</dbReference>
<evidence type="ECO:0000259" key="12">
    <source>
        <dbReference type="Pfam" id="PF17297"/>
    </source>
</evidence>
<feature type="domain" description="Phosphoenolpyruvate carboxykinase GTP-utilising N-terminal" evidence="12">
    <location>
        <begin position="22"/>
        <end position="242"/>
    </location>
</feature>
<comment type="subunit">
    <text evidence="10">Monomer.</text>
</comment>
<evidence type="ECO:0000256" key="10">
    <source>
        <dbReference type="HAMAP-Rule" id="MF_00452"/>
    </source>
</evidence>
<comment type="caution">
    <text evidence="13">The sequence shown here is derived from an EMBL/GenBank/DDBJ whole genome shotgun (WGS) entry which is preliminary data.</text>
</comment>
<dbReference type="EMBL" id="JBHLUD010000002">
    <property type="protein sequence ID" value="MFC0541871.1"/>
    <property type="molecule type" value="Genomic_DNA"/>
</dbReference>
<dbReference type="InterPro" id="IPR008209">
    <property type="entry name" value="PEP_carboxykinase_GTP"/>
</dbReference>
<keyword evidence="9 10" id="KW-0456">Lyase</keyword>
<protein>
    <recommendedName>
        <fullName evidence="10">Phosphoenolpyruvate carboxykinase [GTP]</fullName>
        <shortName evidence="10">PEP carboxykinase</shortName>
        <shortName evidence="10">PEPCK</shortName>
        <ecNumber evidence="10">4.1.1.32</ecNumber>
    </recommendedName>
    <alternativeName>
        <fullName evidence="10">GTP-dependent phosphoenolpyruvate carboxykinase</fullName>
        <shortName evidence="10">GTP-PEPCK</shortName>
    </alternativeName>
</protein>
<evidence type="ECO:0000256" key="4">
    <source>
        <dbReference type="ARBA" id="ARBA00022723"/>
    </source>
</evidence>